<sequence>MDNGSSDYIGAFRGIDIHGFIVVALENKSVLGITVDDPMQDLHSAVSTMVGGDLPDFVGIGLGDDYEIASEVNRVHAYAMSDHVRDLMGADAPQADGRHPKDGGRG</sequence>
<organism evidence="1 2">
    <name type="scientific">Actinoplanes awajinensis subsp. mycoplanecinus</name>
    <dbReference type="NCBI Taxonomy" id="135947"/>
    <lineage>
        <taxon>Bacteria</taxon>
        <taxon>Bacillati</taxon>
        <taxon>Actinomycetota</taxon>
        <taxon>Actinomycetes</taxon>
        <taxon>Micromonosporales</taxon>
        <taxon>Micromonosporaceae</taxon>
        <taxon>Actinoplanes</taxon>
    </lineage>
</organism>
<proteinExistence type="predicted"/>
<dbReference type="AlphaFoldDB" id="A0A0X3UVH7"/>
<dbReference type="EMBL" id="LLZH01000085">
    <property type="protein sequence ID" value="KUL36549.1"/>
    <property type="molecule type" value="Genomic_DNA"/>
</dbReference>
<dbReference type="Proteomes" id="UP000053244">
    <property type="component" value="Unassembled WGS sequence"/>
</dbReference>
<protein>
    <submittedName>
        <fullName evidence="1">Uncharacterized protein</fullName>
    </submittedName>
</protein>
<name>A0A0X3UVH7_9ACTN</name>
<comment type="caution">
    <text evidence="1">The sequence shown here is derived from an EMBL/GenBank/DDBJ whole genome shotgun (WGS) entry which is preliminary data.</text>
</comment>
<evidence type="ECO:0000313" key="1">
    <source>
        <dbReference type="EMBL" id="KUL36549.1"/>
    </source>
</evidence>
<evidence type="ECO:0000313" key="2">
    <source>
        <dbReference type="Proteomes" id="UP000053244"/>
    </source>
</evidence>
<keyword evidence="2" id="KW-1185">Reference proteome</keyword>
<dbReference type="RefSeq" id="WP_067688418.1">
    <property type="nucleotide sequence ID" value="NZ_LLZH01000085.1"/>
</dbReference>
<reference evidence="1 2" key="1">
    <citation type="submission" date="2015-10" db="EMBL/GenBank/DDBJ databases">
        <authorList>
            <person name="Gilbert D.G."/>
        </authorList>
    </citation>
    <scope>NUCLEOTIDE SEQUENCE [LARGE SCALE GENOMIC DNA]</scope>
    <source>
        <strain evidence="1 2">NRRL B-16712</strain>
    </source>
</reference>
<gene>
    <name evidence="1" type="ORF">ADL15_11885</name>
</gene>
<accession>A0A0X3UVH7</accession>